<evidence type="ECO:0000256" key="4">
    <source>
        <dbReference type="ARBA" id="ARBA00022605"/>
    </source>
</evidence>
<dbReference type="GO" id="GO:0005829">
    <property type="term" value="C:cytosol"/>
    <property type="evidence" value="ECO:0007669"/>
    <property type="project" value="TreeGrafter"/>
</dbReference>
<gene>
    <name evidence="6" type="primary">argH</name>
    <name evidence="9" type="ORF">HMPREF3233_00047</name>
</gene>
<dbReference type="CDD" id="cd01359">
    <property type="entry name" value="Argininosuccinate_lyase"/>
    <property type="match status" value="1"/>
</dbReference>
<dbReference type="PANTHER" id="PTHR43814:SF1">
    <property type="entry name" value="ARGININOSUCCINATE LYASE"/>
    <property type="match status" value="1"/>
</dbReference>
<dbReference type="Pfam" id="PF00206">
    <property type="entry name" value="Lyase_1"/>
    <property type="match status" value="1"/>
</dbReference>
<dbReference type="KEGG" id="vat:B7L28_08085"/>
<dbReference type="InterPro" id="IPR024083">
    <property type="entry name" value="Fumarase/histidase_N"/>
</dbReference>
<dbReference type="GO" id="GO:0042450">
    <property type="term" value="P:L-arginine biosynthetic process via ornithine"/>
    <property type="evidence" value="ECO:0007669"/>
    <property type="project" value="UniProtKB-UniRule"/>
</dbReference>
<evidence type="ECO:0000256" key="6">
    <source>
        <dbReference type="HAMAP-Rule" id="MF_00006"/>
    </source>
</evidence>
<dbReference type="EC" id="4.3.2.1" evidence="2 6"/>
<evidence type="ECO:0000256" key="3">
    <source>
        <dbReference type="ARBA" id="ARBA00022571"/>
    </source>
</evidence>
<dbReference type="FunFam" id="1.10.275.10:FF:000002">
    <property type="entry name" value="Argininosuccinate lyase"/>
    <property type="match status" value="1"/>
</dbReference>
<evidence type="ECO:0000259" key="7">
    <source>
        <dbReference type="Pfam" id="PF00206"/>
    </source>
</evidence>
<dbReference type="HAMAP" id="MF_00006">
    <property type="entry name" value="Arg_succ_lyase"/>
    <property type="match status" value="1"/>
</dbReference>
<feature type="domain" description="Fumarate lyase N-terminal" evidence="7">
    <location>
        <begin position="7"/>
        <end position="301"/>
    </location>
</feature>
<feature type="domain" description="Argininosuccinate lyase C-terminal" evidence="8">
    <location>
        <begin position="364"/>
        <end position="432"/>
    </location>
</feature>
<dbReference type="InterPro" id="IPR008948">
    <property type="entry name" value="L-Aspartase-like"/>
</dbReference>
<comment type="caution">
    <text evidence="9">The sequence shown here is derived from an EMBL/GenBank/DDBJ whole genome shotgun (WGS) entry which is preliminary data.</text>
</comment>
<dbReference type="EMBL" id="LRQT01000002">
    <property type="protein sequence ID" value="KXA65565.1"/>
    <property type="molecule type" value="Genomic_DNA"/>
</dbReference>
<dbReference type="InterPro" id="IPR022761">
    <property type="entry name" value="Fumarate_lyase_N"/>
</dbReference>
<dbReference type="PRINTS" id="PR00149">
    <property type="entry name" value="FUMRATELYASE"/>
</dbReference>
<evidence type="ECO:0000259" key="8">
    <source>
        <dbReference type="Pfam" id="PF14698"/>
    </source>
</evidence>
<keyword evidence="6" id="KW-0963">Cytoplasm</keyword>
<dbReference type="FunFam" id="1.10.40.30:FF:000001">
    <property type="entry name" value="Argininosuccinate lyase"/>
    <property type="match status" value="1"/>
</dbReference>
<dbReference type="PANTHER" id="PTHR43814">
    <property type="entry name" value="ARGININOSUCCINATE LYASE"/>
    <property type="match status" value="1"/>
</dbReference>
<dbReference type="Gene3D" id="1.10.40.30">
    <property type="entry name" value="Fumarase/aspartase (C-terminal domain)"/>
    <property type="match status" value="1"/>
</dbReference>
<comment type="catalytic activity">
    <reaction evidence="6">
        <text>2-(N(omega)-L-arginino)succinate = fumarate + L-arginine</text>
        <dbReference type="Rhea" id="RHEA:24020"/>
        <dbReference type="ChEBI" id="CHEBI:29806"/>
        <dbReference type="ChEBI" id="CHEBI:32682"/>
        <dbReference type="ChEBI" id="CHEBI:57472"/>
        <dbReference type="EC" id="4.3.2.1"/>
    </reaction>
</comment>
<comment type="subcellular location">
    <subcellularLocation>
        <location evidence="6">Cytoplasm</location>
    </subcellularLocation>
</comment>
<dbReference type="InterPro" id="IPR020557">
    <property type="entry name" value="Fumarate_lyase_CS"/>
</dbReference>
<evidence type="ECO:0000313" key="9">
    <source>
        <dbReference type="EMBL" id="KXA65565.1"/>
    </source>
</evidence>
<dbReference type="Gene3D" id="1.10.275.10">
    <property type="entry name" value="Fumarase/aspartase (N-terminal domain)"/>
    <property type="match status" value="1"/>
</dbReference>
<dbReference type="RefSeq" id="WP_038124090.1">
    <property type="nucleotide sequence ID" value="NZ_CP020566.1"/>
</dbReference>
<reference evidence="9 10" key="1">
    <citation type="submission" date="2016-01" db="EMBL/GenBank/DDBJ databases">
        <authorList>
            <person name="Oliw E.H."/>
        </authorList>
    </citation>
    <scope>NUCLEOTIDE SEQUENCE [LARGE SCALE GENOMIC DNA]</scope>
    <source>
        <strain evidence="9 10">CMW7756B</strain>
    </source>
</reference>
<evidence type="ECO:0000256" key="1">
    <source>
        <dbReference type="ARBA" id="ARBA00004941"/>
    </source>
</evidence>
<keyword evidence="5 6" id="KW-0456">Lyase</keyword>
<dbReference type="SUPFAM" id="SSF48557">
    <property type="entry name" value="L-aspartase-like"/>
    <property type="match status" value="1"/>
</dbReference>
<name>A0A133S794_9FIRM</name>
<keyword evidence="3 6" id="KW-0055">Arginine biosynthesis</keyword>
<protein>
    <recommendedName>
        <fullName evidence="2 6">Argininosuccinate lyase</fullName>
        <shortName evidence="6">ASAL</shortName>
        <ecNumber evidence="2 6">4.3.2.1</ecNumber>
    </recommendedName>
    <alternativeName>
        <fullName evidence="6">Arginosuccinase</fullName>
    </alternativeName>
</protein>
<organism evidence="9">
    <name type="scientific">Veillonella atypica</name>
    <dbReference type="NCBI Taxonomy" id="39777"/>
    <lineage>
        <taxon>Bacteria</taxon>
        <taxon>Bacillati</taxon>
        <taxon>Bacillota</taxon>
        <taxon>Negativicutes</taxon>
        <taxon>Veillonellales</taxon>
        <taxon>Veillonellaceae</taxon>
        <taxon>Veillonella</taxon>
    </lineage>
</organism>
<dbReference type="InterPro" id="IPR029419">
    <property type="entry name" value="Arg_succ_lyase_C"/>
</dbReference>
<dbReference type="GO" id="GO:0004056">
    <property type="term" value="F:argininosuccinate lyase activity"/>
    <property type="evidence" value="ECO:0007669"/>
    <property type="project" value="UniProtKB-UniRule"/>
</dbReference>
<keyword evidence="4 6" id="KW-0028">Amino-acid biosynthesis</keyword>
<dbReference type="AlphaFoldDB" id="A0A133S794"/>
<comment type="pathway">
    <text evidence="1 6">Amino-acid biosynthesis; L-arginine biosynthesis; L-arginine from L-ornithine and carbamoyl phosphate: step 3/3.</text>
</comment>
<dbReference type="PRINTS" id="PR00145">
    <property type="entry name" value="ARGSUCLYASE"/>
</dbReference>
<evidence type="ECO:0000256" key="5">
    <source>
        <dbReference type="ARBA" id="ARBA00023239"/>
    </source>
</evidence>
<dbReference type="Proteomes" id="UP000070226">
    <property type="component" value="Unassembled WGS sequence"/>
</dbReference>
<accession>A0A133S794</accession>
<evidence type="ECO:0000313" key="10">
    <source>
        <dbReference type="Proteomes" id="UP000070226"/>
    </source>
</evidence>
<comment type="similarity">
    <text evidence="6">Belongs to the lyase 1 family. Argininosuccinate lyase subfamily.</text>
</comment>
<dbReference type="STRING" id="39777.B7L28_08085"/>
<proteinExistence type="inferred from homology"/>
<dbReference type="InterPro" id="IPR000362">
    <property type="entry name" value="Fumarate_lyase_fam"/>
</dbReference>
<sequence>MAKLWGGRFTKGTDKAVEDFTSSIAFDARMYAEDIAGSKAHATMLAKQNIISDADRDAIVEGLTKIKGQIDKGEFPFSVALEDIHMNIEKRLTDDIGEAGGRLHTGRSRNDQCAVDLHMYVRKAVVEMGELIVDMQKALIETAEKYSDVIMPGYTHLQRAQPVLFGHHMMAYFSMLERDFDRLLMVFKHADIMPLGAGALAGSTYGIDQTYTQKLLGFSRIYENSMDAVSDRDYVVEFLSFASLVMMHLSRLSEELILWSTNEFNFIELDDAHCTGSSIMPQKKNPDVCELVRGKTGRTYGHLLGLLTTLKGLPLTYNKDMQEDKEGIFDAIDTVHFALSINAAMIRGMKVNGAHMKAVLDDDFSNATDMADYLAKKGVPFREAHEIVGNAVHHCIEKGCVLLDLSVEDFKAISPYFDADILDAISIEACVAGRNNYSGTAPECVKRQRNNGKQIIANEEAQIDSWKSIVNSVQE</sequence>
<dbReference type="PROSITE" id="PS00163">
    <property type="entry name" value="FUMARATE_LYASES"/>
    <property type="match status" value="1"/>
</dbReference>
<dbReference type="PATRIC" id="fig|39777.7.peg.47"/>
<dbReference type="UniPathway" id="UPA00068">
    <property type="reaction ID" value="UER00114"/>
</dbReference>
<dbReference type="Pfam" id="PF14698">
    <property type="entry name" value="ASL_C2"/>
    <property type="match status" value="1"/>
</dbReference>
<evidence type="ECO:0000256" key="2">
    <source>
        <dbReference type="ARBA" id="ARBA00012338"/>
    </source>
</evidence>
<dbReference type="NCBIfam" id="TIGR00838">
    <property type="entry name" value="argH"/>
    <property type="match status" value="1"/>
</dbReference>
<dbReference type="Gene3D" id="1.20.200.10">
    <property type="entry name" value="Fumarase/aspartase (Central domain)"/>
    <property type="match status" value="1"/>
</dbReference>
<dbReference type="InterPro" id="IPR009049">
    <property type="entry name" value="Argininosuccinate_lyase"/>
</dbReference>
<dbReference type="FunFam" id="1.20.200.10:FF:000015">
    <property type="entry name" value="argininosuccinate lyase isoform X2"/>
    <property type="match status" value="1"/>
</dbReference>